<feature type="transmembrane region" description="Helical" evidence="5">
    <location>
        <begin position="196"/>
        <end position="216"/>
    </location>
</feature>
<evidence type="ECO:0000256" key="1">
    <source>
        <dbReference type="ARBA" id="ARBA00004127"/>
    </source>
</evidence>
<dbReference type="EMBL" id="AP027452">
    <property type="protein sequence ID" value="BDY32512.1"/>
    <property type="molecule type" value="Genomic_DNA"/>
</dbReference>
<protein>
    <recommendedName>
        <fullName evidence="8">Isoprenylcysteine carboxylmethyltransferase family protein</fullName>
    </recommendedName>
</protein>
<evidence type="ECO:0000313" key="6">
    <source>
        <dbReference type="EMBL" id="BDY32512.1"/>
    </source>
</evidence>
<feature type="transmembrane region" description="Helical" evidence="5">
    <location>
        <begin position="125"/>
        <end position="145"/>
    </location>
</feature>
<evidence type="ECO:0000256" key="2">
    <source>
        <dbReference type="ARBA" id="ARBA00022692"/>
    </source>
</evidence>
<feature type="transmembrane region" description="Helical" evidence="5">
    <location>
        <begin position="12"/>
        <end position="29"/>
    </location>
</feature>
<keyword evidence="4 5" id="KW-0472">Membrane</keyword>
<dbReference type="AlphaFoldDB" id="A0AAI8U1M4"/>
<feature type="transmembrane region" description="Helical" evidence="5">
    <location>
        <begin position="41"/>
        <end position="62"/>
    </location>
</feature>
<evidence type="ECO:0008006" key="8">
    <source>
        <dbReference type="Google" id="ProtNLM"/>
    </source>
</evidence>
<dbReference type="Pfam" id="PF04191">
    <property type="entry name" value="PEMT"/>
    <property type="match status" value="1"/>
</dbReference>
<evidence type="ECO:0000256" key="5">
    <source>
        <dbReference type="SAM" id="Phobius"/>
    </source>
</evidence>
<feature type="transmembrane region" description="Helical" evidence="5">
    <location>
        <begin position="68"/>
        <end position="87"/>
    </location>
</feature>
<evidence type="ECO:0000313" key="7">
    <source>
        <dbReference type="Proteomes" id="UP001241092"/>
    </source>
</evidence>
<feature type="transmembrane region" description="Helical" evidence="5">
    <location>
        <begin position="94"/>
        <end position="113"/>
    </location>
</feature>
<feature type="transmembrane region" description="Helical" evidence="5">
    <location>
        <begin position="237"/>
        <end position="258"/>
    </location>
</feature>
<reference evidence="6" key="1">
    <citation type="submission" date="2023-03" db="EMBL/GenBank/DDBJ databases">
        <title>Draft genome sequence of a Mycolicibacterium mageritense strain H4_3_1 isolated from a hybrid biological-inorganic system reactor.</title>
        <authorList>
            <person name="Feng X."/>
            <person name="Kazama D."/>
            <person name="Sato K."/>
            <person name="Kobayashi H."/>
        </authorList>
    </citation>
    <scope>NUCLEOTIDE SEQUENCE</scope>
    <source>
        <strain evidence="6">H4_3_1</strain>
    </source>
</reference>
<organism evidence="6 7">
    <name type="scientific">Mycolicibacterium mageritense</name>
    <name type="common">Mycobacterium mageritense</name>
    <dbReference type="NCBI Taxonomy" id="53462"/>
    <lineage>
        <taxon>Bacteria</taxon>
        <taxon>Bacillati</taxon>
        <taxon>Actinomycetota</taxon>
        <taxon>Actinomycetes</taxon>
        <taxon>Mycobacteriales</taxon>
        <taxon>Mycobacteriaceae</taxon>
        <taxon>Mycolicibacterium</taxon>
    </lineage>
</organism>
<name>A0AAI8U1M4_MYCME</name>
<dbReference type="Gene3D" id="1.20.120.1630">
    <property type="match status" value="1"/>
</dbReference>
<keyword evidence="3 5" id="KW-1133">Transmembrane helix</keyword>
<gene>
    <name evidence="6" type="ORF">hbim_06480</name>
</gene>
<proteinExistence type="predicted"/>
<keyword evidence="2 5" id="KW-0812">Transmembrane</keyword>
<accession>A0AAI8U1M4</accession>
<evidence type="ECO:0000256" key="3">
    <source>
        <dbReference type="ARBA" id="ARBA00022989"/>
    </source>
</evidence>
<dbReference type="Proteomes" id="UP001241092">
    <property type="component" value="Chromosome"/>
</dbReference>
<dbReference type="GO" id="GO:0012505">
    <property type="term" value="C:endomembrane system"/>
    <property type="evidence" value="ECO:0007669"/>
    <property type="project" value="UniProtKB-SubCell"/>
</dbReference>
<comment type="subcellular location">
    <subcellularLocation>
        <location evidence="1">Endomembrane system</location>
        <topology evidence="1">Multi-pass membrane protein</topology>
    </subcellularLocation>
</comment>
<dbReference type="InterPro" id="IPR007318">
    <property type="entry name" value="Phopholipid_MeTrfase"/>
</dbReference>
<sequence>MTTGLDVTVLRSGAVLVSAALAAALWLAAPGGRIGAALATLWNAVGLAGVNAVAVAAGWWSFGTEGLMWAGVPIDVIFGWAVLWGAVPVLLARWVNPVVSVAVLIACDVLAMGSLEPLVRLRTDWAYGEALAVAVCLVPGVVLGWSTARGRNLWCRVTLQVVLFGAILLFAIPATTFALTGSSWSDVEVGGLADSVLLQAGAVVVVIALRAVADFAHHGGTPFPWDPPPQLVTGGPYAFVANPMQLAAVLILLVGAGVLNSAGLVMAAGVGVVFSAGIASWYERDQLLGRFGDEWIAYRASVHDWLARWRPYPNRAQARIYVAVSCDPCSEVAGWLQRRHPVALAIEPAEKHAEDLRRVRYESDVVVLQGTRAIGAALEHISLGWAVVGWLMRAPVLAWFVQLLADAVGAGPRALSR</sequence>
<evidence type="ECO:0000256" key="4">
    <source>
        <dbReference type="ARBA" id="ARBA00023136"/>
    </source>
</evidence>
<feature type="transmembrane region" description="Helical" evidence="5">
    <location>
        <begin position="157"/>
        <end position="176"/>
    </location>
</feature>
<dbReference type="RefSeq" id="WP_286212368.1">
    <property type="nucleotide sequence ID" value="NZ_AP027452.1"/>
</dbReference>